<dbReference type="OrthoDB" id="957818at2"/>
<accession>A0A1T5MGF6</accession>
<dbReference type="Proteomes" id="UP000190961">
    <property type="component" value="Unassembled WGS sequence"/>
</dbReference>
<feature type="chain" id="PRO_5012233856" description="DUF4369 domain-containing protein" evidence="1">
    <location>
        <begin position="19"/>
        <end position="194"/>
    </location>
</feature>
<evidence type="ECO:0000313" key="2">
    <source>
        <dbReference type="EMBL" id="SKC87310.1"/>
    </source>
</evidence>
<feature type="signal peptide" evidence="1">
    <location>
        <begin position="1"/>
        <end position="18"/>
    </location>
</feature>
<gene>
    <name evidence="2" type="ORF">SAMN05660236_5383</name>
</gene>
<dbReference type="AlphaFoldDB" id="A0A1T5MGF6"/>
<evidence type="ECO:0008006" key="4">
    <source>
        <dbReference type="Google" id="ProtNLM"/>
    </source>
</evidence>
<keyword evidence="3" id="KW-1185">Reference proteome</keyword>
<keyword evidence="1" id="KW-0732">Signal</keyword>
<reference evidence="2 3" key="1">
    <citation type="submission" date="2017-02" db="EMBL/GenBank/DDBJ databases">
        <authorList>
            <person name="Peterson S.W."/>
        </authorList>
    </citation>
    <scope>NUCLEOTIDE SEQUENCE [LARGE SCALE GENOMIC DNA]</scope>
    <source>
        <strain evidence="2 3">DSM 25262</strain>
    </source>
</reference>
<proteinExistence type="predicted"/>
<protein>
    <recommendedName>
        <fullName evidence="4">DUF4369 domain-containing protein</fullName>
    </recommendedName>
</protein>
<dbReference type="RefSeq" id="WP_143785953.1">
    <property type="nucleotide sequence ID" value="NZ_FUZU01000004.1"/>
</dbReference>
<evidence type="ECO:0000313" key="3">
    <source>
        <dbReference type="Proteomes" id="UP000190961"/>
    </source>
</evidence>
<organism evidence="2 3">
    <name type="scientific">Ohtaekwangia koreensis</name>
    <dbReference type="NCBI Taxonomy" id="688867"/>
    <lineage>
        <taxon>Bacteria</taxon>
        <taxon>Pseudomonadati</taxon>
        <taxon>Bacteroidota</taxon>
        <taxon>Cytophagia</taxon>
        <taxon>Cytophagales</taxon>
        <taxon>Fulvivirgaceae</taxon>
        <taxon>Ohtaekwangia</taxon>
    </lineage>
</organism>
<evidence type="ECO:0000256" key="1">
    <source>
        <dbReference type="SAM" id="SignalP"/>
    </source>
</evidence>
<dbReference type="EMBL" id="FUZU01000004">
    <property type="protein sequence ID" value="SKC87310.1"/>
    <property type="molecule type" value="Genomic_DNA"/>
</dbReference>
<sequence>MKRGICFLLLSFTICKLAAQEYTWHEGALVLQTQQVLVGAIAVEAAHDIILFRSSDHIHVYPAHRIQSFQFFDVKDNINRKYVSLRESEAWGRHRLYEVVLNGTIDILRRQKHNVSPVLSDADDFLYYIYMEDNLLSLKTFRSKVYPALLKEGGVSLSMFVMEKSLSPQEPSHAIEIIRYYNGLVQSDAIVATR</sequence>
<name>A0A1T5MGF6_9BACT</name>
<dbReference type="STRING" id="688867.SAMN05660236_5383"/>